<dbReference type="Proteomes" id="UP000523863">
    <property type="component" value="Unassembled WGS sequence"/>
</dbReference>
<evidence type="ECO:0000256" key="2">
    <source>
        <dbReference type="SAM" id="Phobius"/>
    </source>
</evidence>
<feature type="transmembrane region" description="Helical" evidence="2">
    <location>
        <begin position="74"/>
        <end position="95"/>
    </location>
</feature>
<feature type="transmembrane region" description="Helical" evidence="2">
    <location>
        <begin position="12"/>
        <end position="32"/>
    </location>
</feature>
<evidence type="ECO:0008006" key="5">
    <source>
        <dbReference type="Google" id="ProtNLM"/>
    </source>
</evidence>
<name>A0A7W8YD51_9MICC</name>
<proteinExistence type="predicted"/>
<keyword evidence="2" id="KW-1133">Transmembrane helix</keyword>
<keyword evidence="2" id="KW-0812">Transmembrane</keyword>
<accession>A0A7W8YD51</accession>
<comment type="caution">
    <text evidence="3">The sequence shown here is derived from an EMBL/GenBank/DDBJ whole genome shotgun (WGS) entry which is preliminary data.</text>
</comment>
<protein>
    <recommendedName>
        <fullName evidence="5">Pentapeptide repeat-containing protein</fullName>
    </recommendedName>
</protein>
<dbReference type="EMBL" id="JACHBL010000002">
    <property type="protein sequence ID" value="MBB5599370.1"/>
    <property type="molecule type" value="Genomic_DNA"/>
</dbReference>
<evidence type="ECO:0000313" key="4">
    <source>
        <dbReference type="Proteomes" id="UP000523863"/>
    </source>
</evidence>
<dbReference type="RefSeq" id="WP_183645214.1">
    <property type="nucleotide sequence ID" value="NZ_JACHBL010000002.1"/>
</dbReference>
<organism evidence="3 4">
    <name type="scientific">Neomicrococcus lactis</name>
    <dbReference type="NCBI Taxonomy" id="732241"/>
    <lineage>
        <taxon>Bacteria</taxon>
        <taxon>Bacillati</taxon>
        <taxon>Actinomycetota</taxon>
        <taxon>Actinomycetes</taxon>
        <taxon>Micrococcales</taxon>
        <taxon>Micrococcaceae</taxon>
        <taxon>Neomicrococcus</taxon>
    </lineage>
</organism>
<keyword evidence="2" id="KW-0472">Membrane</keyword>
<evidence type="ECO:0000313" key="3">
    <source>
        <dbReference type="EMBL" id="MBB5599370.1"/>
    </source>
</evidence>
<keyword evidence="4" id="KW-1185">Reference proteome</keyword>
<dbReference type="AlphaFoldDB" id="A0A7W8YD51"/>
<reference evidence="3 4" key="1">
    <citation type="submission" date="2020-08" db="EMBL/GenBank/DDBJ databases">
        <title>Sequencing the genomes of 1000 actinobacteria strains.</title>
        <authorList>
            <person name="Klenk H.-P."/>
        </authorList>
    </citation>
    <scope>NUCLEOTIDE SEQUENCE [LARGE SCALE GENOMIC DNA]</scope>
    <source>
        <strain evidence="3 4">DSM 23694</strain>
    </source>
</reference>
<gene>
    <name evidence="3" type="ORF">BKA12_002509</name>
</gene>
<evidence type="ECO:0000256" key="1">
    <source>
        <dbReference type="SAM" id="MobiDB-lite"/>
    </source>
</evidence>
<feature type="region of interest" description="Disordered" evidence="1">
    <location>
        <begin position="442"/>
        <end position="467"/>
    </location>
</feature>
<sequence length="467" mass="50734">MSDWKQKNQILATILIALVSVVTLTTIAFLILNCLVSPETLLGTSSRTATTTDPNGAKTTVEETLSSTTPRFEILKTALTIGAGISALGILALSYRKQKDLEDSHFVERFGAAAEQLGHTDPAVRLAGVYAMTTVANQYSNFDQRQQCIDVLCGYLRLPYNPQDQEPHQAKLKITNPPSPPQTTSISETEFTYRQDDSEVRNTILRTIASHVHHDAKTSWSKHDFDLTGAYLDGGNFDRAQFSGNNTTFAGAQFNGKTTSFVEAHFNGKTTSFDRAQFSGKNTTFAGAHFNGENTSFAGAQFNGENTAFISAQFNGENTAFTSAQFNAKTTWFNRAQFSAKTTSFGGAHFNGKTTTFGGAHFNGKTTSFGGAHFNGKTTTFVGAHFNGKTTSFNRAQFNRGNVSFQSEFRSTKTDFSLADFTADVSFEGSTIGTGEIVTDWNANKGSQPANVRPTHWPPTAVSQNQS</sequence>